<proteinExistence type="predicted"/>
<feature type="transmembrane region" description="Helical" evidence="1">
    <location>
        <begin position="71"/>
        <end position="90"/>
    </location>
</feature>
<comment type="caution">
    <text evidence="2">The sequence shown here is derived from an EMBL/GenBank/DDBJ whole genome shotgun (WGS) entry which is preliminary data.</text>
</comment>
<sequence>MNARLMKWQSKSLKVYAVSRITLRQQLAYKSDFVIRSLFLLLILYVFTQLWSAAYEGDAQRVISGFTLKQIIWYLVFTEALTMAAPSLCLRIEDEVKSGEIAIRLIRPLSYVGYHYISYLAESVFRFSVHLAVGSLIAWPFVGAPSFGWGWLGFLSLSFGALTLAFLLNAVVALTAFWVEETRGMEFVLHKLQFTVGGMLLPIDLMPEWLQRICAWLPFQAVLYFPARTAVKYGSAPVLQQFLIQGAWVLAMAAAVLIIYRRGVRRLHVNGG</sequence>
<reference evidence="2" key="2">
    <citation type="submission" date="2020-09" db="EMBL/GenBank/DDBJ databases">
        <authorList>
            <person name="Sun Q."/>
            <person name="Zhou Y."/>
        </authorList>
    </citation>
    <scope>NUCLEOTIDE SEQUENCE</scope>
    <source>
        <strain evidence="2">CGMCC 1.15178</strain>
    </source>
</reference>
<reference evidence="2" key="1">
    <citation type="journal article" date="2014" name="Int. J. Syst. Evol. Microbiol.">
        <title>Complete genome sequence of Corynebacterium casei LMG S-19264T (=DSM 44701T), isolated from a smear-ripened cheese.</title>
        <authorList>
            <consortium name="US DOE Joint Genome Institute (JGI-PGF)"/>
            <person name="Walter F."/>
            <person name="Albersmeier A."/>
            <person name="Kalinowski J."/>
            <person name="Ruckert C."/>
        </authorList>
    </citation>
    <scope>NUCLEOTIDE SEQUENCE</scope>
    <source>
        <strain evidence="2">CGMCC 1.15178</strain>
    </source>
</reference>
<feature type="transmembrane region" description="Helical" evidence="1">
    <location>
        <begin position="239"/>
        <end position="260"/>
    </location>
</feature>
<name>A0A917DUQ3_9BACL</name>
<dbReference type="Proteomes" id="UP000612456">
    <property type="component" value="Unassembled WGS sequence"/>
</dbReference>
<feature type="transmembrane region" description="Helical" evidence="1">
    <location>
        <begin position="154"/>
        <end position="179"/>
    </location>
</feature>
<evidence type="ECO:0000256" key="1">
    <source>
        <dbReference type="SAM" id="Phobius"/>
    </source>
</evidence>
<dbReference type="EMBL" id="BMHP01000002">
    <property type="protein sequence ID" value="GGD70741.1"/>
    <property type="molecule type" value="Genomic_DNA"/>
</dbReference>
<feature type="transmembrane region" description="Helical" evidence="1">
    <location>
        <begin position="33"/>
        <end position="51"/>
    </location>
</feature>
<organism evidence="2 3">
    <name type="scientific">Paenibacillus nasutitermitis</name>
    <dbReference type="NCBI Taxonomy" id="1652958"/>
    <lineage>
        <taxon>Bacteria</taxon>
        <taxon>Bacillati</taxon>
        <taxon>Bacillota</taxon>
        <taxon>Bacilli</taxon>
        <taxon>Bacillales</taxon>
        <taxon>Paenibacillaceae</taxon>
        <taxon>Paenibacillus</taxon>
    </lineage>
</organism>
<dbReference type="PANTHER" id="PTHR36832">
    <property type="entry name" value="SLR1174 PROTEIN-RELATED"/>
    <property type="match status" value="1"/>
</dbReference>
<keyword evidence="1" id="KW-1133">Transmembrane helix</keyword>
<dbReference type="Pfam" id="PF06182">
    <property type="entry name" value="ABC2_membrane_6"/>
    <property type="match status" value="1"/>
</dbReference>
<dbReference type="AlphaFoldDB" id="A0A917DUQ3"/>
<evidence type="ECO:0008006" key="4">
    <source>
        <dbReference type="Google" id="ProtNLM"/>
    </source>
</evidence>
<keyword evidence="3" id="KW-1185">Reference proteome</keyword>
<dbReference type="RefSeq" id="WP_188992812.1">
    <property type="nucleotide sequence ID" value="NZ_BMHP01000002.1"/>
</dbReference>
<keyword evidence="1" id="KW-0812">Transmembrane</keyword>
<protein>
    <recommendedName>
        <fullName evidence="4">ABC-2 type transport system permease protein</fullName>
    </recommendedName>
</protein>
<evidence type="ECO:0000313" key="3">
    <source>
        <dbReference type="Proteomes" id="UP000612456"/>
    </source>
</evidence>
<keyword evidence="1" id="KW-0472">Membrane</keyword>
<gene>
    <name evidence="2" type="ORF">GCM10010911_30750</name>
</gene>
<accession>A0A917DUQ3</accession>
<dbReference type="PANTHER" id="PTHR36832:SF1">
    <property type="entry name" value="SLR1174 PROTEIN"/>
    <property type="match status" value="1"/>
</dbReference>
<dbReference type="InterPro" id="IPR010390">
    <property type="entry name" value="ABC-2_transporter-like"/>
</dbReference>
<evidence type="ECO:0000313" key="2">
    <source>
        <dbReference type="EMBL" id="GGD70741.1"/>
    </source>
</evidence>